<dbReference type="AlphaFoldDB" id="A0A0A1UDJ1"/>
<evidence type="ECO:0000313" key="2">
    <source>
        <dbReference type="EMBL" id="ELP94396.1"/>
    </source>
</evidence>
<dbReference type="Proteomes" id="UP000014680">
    <property type="component" value="Unassembled WGS sequence"/>
</dbReference>
<feature type="transmembrane region" description="Helical" evidence="1">
    <location>
        <begin position="202"/>
        <end position="219"/>
    </location>
</feature>
<keyword evidence="3" id="KW-1185">Reference proteome</keyword>
<dbReference type="GeneID" id="14893406"/>
<keyword evidence="1" id="KW-0812">Transmembrane</keyword>
<dbReference type="OrthoDB" id="28736at2759"/>
<dbReference type="EMBL" id="KB206215">
    <property type="protein sequence ID" value="ELP94396.1"/>
    <property type="molecule type" value="Genomic_DNA"/>
</dbReference>
<feature type="transmembrane region" description="Helical" evidence="1">
    <location>
        <begin position="144"/>
        <end position="162"/>
    </location>
</feature>
<proteinExistence type="predicted"/>
<dbReference type="RefSeq" id="XP_004261167.1">
    <property type="nucleotide sequence ID" value="XM_004261119.1"/>
</dbReference>
<dbReference type="KEGG" id="eiv:EIN_046390"/>
<accession>A0A0A1UDJ1</accession>
<feature type="transmembrane region" description="Helical" evidence="1">
    <location>
        <begin position="89"/>
        <end position="111"/>
    </location>
</feature>
<name>A0A0A1UDJ1_ENTIV</name>
<feature type="transmembrane region" description="Helical" evidence="1">
    <location>
        <begin position="231"/>
        <end position="252"/>
    </location>
</feature>
<reference evidence="2 3" key="1">
    <citation type="submission" date="2012-10" db="EMBL/GenBank/DDBJ databases">
        <authorList>
            <person name="Zafar N."/>
            <person name="Inman J."/>
            <person name="Hall N."/>
            <person name="Lorenzi H."/>
            <person name="Caler E."/>
        </authorList>
    </citation>
    <scope>NUCLEOTIDE SEQUENCE [LARGE SCALE GENOMIC DNA]</scope>
    <source>
        <strain evidence="2 3">IP1</strain>
    </source>
</reference>
<sequence length="264" mass="29725">MDKIQRGIVDLVSIAVNPEPFFEPKLDKIESSVDGFIGIVSNNQLYLNSLANERVTGYTNLLITCVCLISSIILLSTKTHGFYQFIRKFLMILFHFTMAFGSVFGFTVHAFTINAQILSGLWLALYASLIFALMFLFFQAFWEVSALTFIIMLPFVLLGAYFDLILCWTYDLFICIGAFAVVFGFFMGIIHFSRSLKSGAHFCMFVSDLIALCGVAVQATHFRVGDWDKNAFFHLAVAIFILVSSISLSVILKKERTSRRAKSD</sequence>
<dbReference type="OMA" id="HAFTINA"/>
<organism evidence="2 3">
    <name type="scientific">Entamoeba invadens IP1</name>
    <dbReference type="NCBI Taxonomy" id="370355"/>
    <lineage>
        <taxon>Eukaryota</taxon>
        <taxon>Amoebozoa</taxon>
        <taxon>Evosea</taxon>
        <taxon>Archamoebae</taxon>
        <taxon>Mastigamoebida</taxon>
        <taxon>Entamoebidae</taxon>
        <taxon>Entamoeba</taxon>
    </lineage>
</organism>
<keyword evidence="1" id="KW-1133">Transmembrane helix</keyword>
<feature type="transmembrane region" description="Helical" evidence="1">
    <location>
        <begin position="57"/>
        <end position="77"/>
    </location>
</feature>
<evidence type="ECO:0000313" key="3">
    <source>
        <dbReference type="Proteomes" id="UP000014680"/>
    </source>
</evidence>
<feature type="transmembrane region" description="Helical" evidence="1">
    <location>
        <begin position="117"/>
        <end position="137"/>
    </location>
</feature>
<keyword evidence="1" id="KW-0472">Membrane</keyword>
<evidence type="ECO:0000256" key="1">
    <source>
        <dbReference type="SAM" id="Phobius"/>
    </source>
</evidence>
<gene>
    <name evidence="2" type="ORF">EIN_046390</name>
</gene>
<dbReference type="VEuPathDB" id="AmoebaDB:EIN_046390"/>
<feature type="transmembrane region" description="Helical" evidence="1">
    <location>
        <begin position="168"/>
        <end position="190"/>
    </location>
</feature>
<protein>
    <submittedName>
        <fullName evidence="2">Uncharacterized protein</fullName>
    </submittedName>
</protein>